<feature type="region of interest" description="Disordered" evidence="1">
    <location>
        <begin position="1"/>
        <end position="67"/>
    </location>
</feature>
<protein>
    <submittedName>
        <fullName evidence="2">Uncharacterized protein</fullName>
    </submittedName>
</protein>
<feature type="compositionally biased region" description="Basic and acidic residues" evidence="1">
    <location>
        <begin position="23"/>
        <end position="33"/>
    </location>
</feature>
<evidence type="ECO:0000313" key="3">
    <source>
        <dbReference type="Proteomes" id="UP001620408"/>
    </source>
</evidence>
<gene>
    <name evidence="2" type="ORF">ISS97_18995</name>
</gene>
<dbReference type="RefSeq" id="WP_379984603.1">
    <property type="nucleotide sequence ID" value="NZ_JADIKD010000012.1"/>
</dbReference>
<dbReference type="EMBL" id="JADIKD010000012">
    <property type="protein sequence ID" value="MFK2919358.1"/>
    <property type="molecule type" value="Genomic_DNA"/>
</dbReference>
<proteinExistence type="predicted"/>
<keyword evidence="3" id="KW-1185">Reference proteome</keyword>
<comment type="caution">
    <text evidence="2">The sequence shown here is derived from an EMBL/GenBank/DDBJ whole genome shotgun (WGS) entry which is preliminary data.</text>
</comment>
<accession>A0ABW8KBS3</accession>
<organism evidence="2 3">
    <name type="scientific">Dyella koreensis</name>
    <dbReference type="NCBI Taxonomy" id="311235"/>
    <lineage>
        <taxon>Bacteria</taxon>
        <taxon>Pseudomonadati</taxon>
        <taxon>Pseudomonadota</taxon>
        <taxon>Gammaproteobacteria</taxon>
        <taxon>Lysobacterales</taxon>
        <taxon>Rhodanobacteraceae</taxon>
        <taxon>Dyella</taxon>
    </lineage>
</organism>
<dbReference type="Proteomes" id="UP001620408">
    <property type="component" value="Unassembled WGS sequence"/>
</dbReference>
<evidence type="ECO:0000313" key="2">
    <source>
        <dbReference type="EMBL" id="MFK2919358.1"/>
    </source>
</evidence>
<feature type="compositionally biased region" description="Low complexity" evidence="1">
    <location>
        <begin position="49"/>
        <end position="67"/>
    </location>
</feature>
<evidence type="ECO:0000256" key="1">
    <source>
        <dbReference type="SAM" id="MobiDB-lite"/>
    </source>
</evidence>
<name>A0ABW8KBS3_9GAMM</name>
<sequence>MNPPPKPLSLASIHDVYSGATHTKPERSTEEKAAPAYRTTKQFARDPAHPGTAPTRPTAPNTRIRSR</sequence>
<reference evidence="2 3" key="1">
    <citation type="submission" date="2020-10" db="EMBL/GenBank/DDBJ databases">
        <title>Phylogeny of dyella-like bacteria.</title>
        <authorList>
            <person name="Fu J."/>
        </authorList>
    </citation>
    <scope>NUCLEOTIDE SEQUENCE [LARGE SCALE GENOMIC DNA]</scope>
    <source>
        <strain evidence="2 3">BB4</strain>
    </source>
</reference>